<evidence type="ECO:0008006" key="5">
    <source>
        <dbReference type="Google" id="ProtNLM"/>
    </source>
</evidence>
<dbReference type="Pfam" id="PF03478">
    <property type="entry name" value="Beta-prop_KIB1-4"/>
    <property type="match status" value="1"/>
</dbReference>
<evidence type="ECO:0000313" key="3">
    <source>
        <dbReference type="EMBL" id="KAG2284237.1"/>
    </source>
</evidence>
<dbReference type="InterPro" id="IPR001810">
    <property type="entry name" value="F-box_dom"/>
</dbReference>
<dbReference type="PANTHER" id="PTHR44259">
    <property type="entry name" value="OS07G0183000 PROTEIN-RELATED"/>
    <property type="match status" value="1"/>
</dbReference>
<keyword evidence="4" id="KW-1185">Reference proteome</keyword>
<gene>
    <name evidence="3" type="ORF">Bca52824_055457</name>
</gene>
<accession>A0A8X7UMM1</accession>
<dbReference type="Pfam" id="PF00646">
    <property type="entry name" value="F-box"/>
    <property type="match status" value="1"/>
</dbReference>
<dbReference type="PANTHER" id="PTHR44259:SF102">
    <property type="entry name" value="F-BOX DOMAIN-CONTAINING PROTEIN"/>
    <property type="match status" value="1"/>
</dbReference>
<dbReference type="AlphaFoldDB" id="A0A8X7UMM1"/>
<organism evidence="3 4">
    <name type="scientific">Brassica carinata</name>
    <name type="common">Ethiopian mustard</name>
    <name type="synonym">Abyssinian cabbage</name>
    <dbReference type="NCBI Taxonomy" id="52824"/>
    <lineage>
        <taxon>Eukaryota</taxon>
        <taxon>Viridiplantae</taxon>
        <taxon>Streptophyta</taxon>
        <taxon>Embryophyta</taxon>
        <taxon>Tracheophyta</taxon>
        <taxon>Spermatophyta</taxon>
        <taxon>Magnoliopsida</taxon>
        <taxon>eudicotyledons</taxon>
        <taxon>Gunneridae</taxon>
        <taxon>Pentapetalae</taxon>
        <taxon>rosids</taxon>
        <taxon>malvids</taxon>
        <taxon>Brassicales</taxon>
        <taxon>Brassicaceae</taxon>
        <taxon>Brassiceae</taxon>
        <taxon>Brassica</taxon>
    </lineage>
</organism>
<dbReference type="OrthoDB" id="1024551at2759"/>
<feature type="domain" description="F-box" evidence="1">
    <location>
        <begin position="9"/>
        <end position="44"/>
    </location>
</feature>
<protein>
    <recommendedName>
        <fullName evidence="5">F-box domain-containing protein</fullName>
    </recommendedName>
</protein>
<evidence type="ECO:0000259" key="2">
    <source>
        <dbReference type="Pfam" id="PF03478"/>
    </source>
</evidence>
<sequence>MEAPSSGGWSELPVDILRYLLERLSFFDFHRAAIVCSNWYLCSKQTLRLKFRSPLLMLCPEEGGCRLYNPEEDRAYKMIFQGFNSWETQTLEVFCGWTTRVETMYLGFCKKSDAHYREITVGMDVRRELRGLDDMVLKGYNLYFFSTRRYIRHLDLSGQDGVTDERAMYAYKPISVGEHIVVPTSGEPLFLYTRAYEPTSGRPRIFRLYKRDAKDLEPNTFLVEVDSLGDVALFVDLGITVPADRTLGIEPNSIYFTRDDRLFNHTKRSTPCIDVCVYNLATKTIKPFPSLSNFKPNDAMWFLPS</sequence>
<name>A0A8X7UMM1_BRACI</name>
<dbReference type="InterPro" id="IPR036047">
    <property type="entry name" value="F-box-like_dom_sf"/>
</dbReference>
<dbReference type="SUPFAM" id="SSF81383">
    <property type="entry name" value="F-box domain"/>
    <property type="match status" value="1"/>
</dbReference>
<reference evidence="3 4" key="1">
    <citation type="submission" date="2020-02" db="EMBL/GenBank/DDBJ databases">
        <authorList>
            <person name="Ma Q."/>
            <person name="Huang Y."/>
            <person name="Song X."/>
            <person name="Pei D."/>
        </authorList>
    </citation>
    <scope>NUCLEOTIDE SEQUENCE [LARGE SCALE GENOMIC DNA]</scope>
    <source>
        <strain evidence="3">Sxm20200214</strain>
        <tissue evidence="3">Leaf</tissue>
    </source>
</reference>
<dbReference type="InterPro" id="IPR050942">
    <property type="entry name" value="F-box_BR-signaling"/>
</dbReference>
<comment type="caution">
    <text evidence="3">The sequence shown here is derived from an EMBL/GenBank/DDBJ whole genome shotgun (WGS) entry which is preliminary data.</text>
</comment>
<dbReference type="InterPro" id="IPR005174">
    <property type="entry name" value="KIB1-4_b-propeller"/>
</dbReference>
<evidence type="ECO:0000313" key="4">
    <source>
        <dbReference type="Proteomes" id="UP000886595"/>
    </source>
</evidence>
<dbReference type="EMBL" id="JAAMPC010000011">
    <property type="protein sequence ID" value="KAG2284237.1"/>
    <property type="molecule type" value="Genomic_DNA"/>
</dbReference>
<dbReference type="CDD" id="cd09917">
    <property type="entry name" value="F-box_SF"/>
    <property type="match status" value="1"/>
</dbReference>
<dbReference type="Gene3D" id="1.20.1280.50">
    <property type="match status" value="1"/>
</dbReference>
<feature type="domain" description="KIB1-4 beta-propeller" evidence="2">
    <location>
        <begin position="102"/>
        <end position="279"/>
    </location>
</feature>
<dbReference type="Proteomes" id="UP000886595">
    <property type="component" value="Unassembled WGS sequence"/>
</dbReference>
<evidence type="ECO:0000259" key="1">
    <source>
        <dbReference type="Pfam" id="PF00646"/>
    </source>
</evidence>
<proteinExistence type="predicted"/>